<dbReference type="PANTHER" id="PTHR12286:SF5">
    <property type="entry name" value="SACCHAROPINE DEHYDROGENASE-LIKE OXIDOREDUCTASE"/>
    <property type="match status" value="1"/>
</dbReference>
<evidence type="ECO:0000259" key="2">
    <source>
        <dbReference type="Pfam" id="PF03435"/>
    </source>
</evidence>
<dbReference type="KEGG" id="psco:LY89DRAFT_785834"/>
<dbReference type="GO" id="GO:0005886">
    <property type="term" value="C:plasma membrane"/>
    <property type="evidence" value="ECO:0007669"/>
    <property type="project" value="TreeGrafter"/>
</dbReference>
<keyword evidence="4" id="KW-1185">Reference proteome</keyword>
<organism evidence="3 4">
    <name type="scientific">Mollisia scopiformis</name>
    <name type="common">Conifer needle endophyte fungus</name>
    <name type="synonym">Phialocephala scopiformis</name>
    <dbReference type="NCBI Taxonomy" id="149040"/>
    <lineage>
        <taxon>Eukaryota</taxon>
        <taxon>Fungi</taxon>
        <taxon>Dikarya</taxon>
        <taxon>Ascomycota</taxon>
        <taxon>Pezizomycotina</taxon>
        <taxon>Leotiomycetes</taxon>
        <taxon>Helotiales</taxon>
        <taxon>Mollisiaceae</taxon>
        <taxon>Mollisia</taxon>
    </lineage>
</organism>
<dbReference type="InParanoid" id="A0A194WX25"/>
<dbReference type="InterPro" id="IPR005097">
    <property type="entry name" value="Sacchrp_dh_NADP-bd"/>
</dbReference>
<dbReference type="Pfam" id="PF03435">
    <property type="entry name" value="Sacchrp_dh_NADP"/>
    <property type="match status" value="1"/>
</dbReference>
<dbReference type="GO" id="GO:0005739">
    <property type="term" value="C:mitochondrion"/>
    <property type="evidence" value="ECO:0007669"/>
    <property type="project" value="TreeGrafter"/>
</dbReference>
<proteinExistence type="inferred from homology"/>
<dbReference type="GeneID" id="28832654"/>
<dbReference type="EMBL" id="KQ947424">
    <property type="protein sequence ID" value="KUJ12485.1"/>
    <property type="molecule type" value="Genomic_DNA"/>
</dbReference>
<comment type="similarity">
    <text evidence="1">Belongs to the saccharopine dehydrogenase family.</text>
</comment>
<dbReference type="Gene3D" id="3.40.50.720">
    <property type="entry name" value="NAD(P)-binding Rossmann-like Domain"/>
    <property type="match status" value="1"/>
</dbReference>
<feature type="domain" description="Saccharopine dehydrogenase NADP binding" evidence="2">
    <location>
        <begin position="18"/>
        <end position="128"/>
    </location>
</feature>
<gene>
    <name evidence="3" type="ORF">LY89DRAFT_785834</name>
</gene>
<protein>
    <recommendedName>
        <fullName evidence="2">Saccharopine dehydrogenase NADP binding domain-containing protein</fullName>
    </recommendedName>
</protein>
<name>A0A194WX25_MOLSC</name>
<evidence type="ECO:0000256" key="1">
    <source>
        <dbReference type="ARBA" id="ARBA00038048"/>
    </source>
</evidence>
<reference evidence="3 4" key="1">
    <citation type="submission" date="2015-10" db="EMBL/GenBank/DDBJ databases">
        <title>Full genome of DAOMC 229536 Phialocephala scopiformis, a fungal endophyte of spruce producing the potent anti-insectan compound rugulosin.</title>
        <authorList>
            <consortium name="DOE Joint Genome Institute"/>
            <person name="Walker A.K."/>
            <person name="Frasz S.L."/>
            <person name="Seifert K.A."/>
            <person name="Miller J.D."/>
            <person name="Mondo S.J."/>
            <person name="Labutti K."/>
            <person name="Lipzen A."/>
            <person name="Dockter R."/>
            <person name="Kennedy M."/>
            <person name="Grigoriev I.V."/>
            <person name="Spatafora J.W."/>
        </authorList>
    </citation>
    <scope>NUCLEOTIDE SEQUENCE [LARGE SCALE GENOMIC DNA]</scope>
    <source>
        <strain evidence="3 4">CBS 120377</strain>
    </source>
</reference>
<sequence>MEREIVYDVVVFDEGSEVGKLVGEGLRKEKGLNWTVTRVSSEEVGMSEENSSSVLEIRSIEAEKISALVKKTKVAISLLEQNSGAESVLETCAKNGVHCVTPSYKTPWLADIIRKYHDIAQENRTMIIVGLGAETAPQDLLAYISATELRRKLQIDTREVVFSQPETKSSRYPRTEKRATRLDPWSLSPVRGNFVSERTNAFGARKDLTLGHLSTSKNHYAQAIVHRSWGLLDPRTESVYGPNFCFNEFVERNSSTATLKRKLFGTCCVPRESIICGNDRTGSGLSLGAVAIAHQEGPYPDRALSELKCAGTTENLTAVLLVQGAITILNGPKAKEIVGDGIVTPAMLGFPLISQLKEAGLEIESMLV</sequence>
<dbReference type="InterPro" id="IPR051276">
    <property type="entry name" value="Saccharopine_DH-like_oxidrdct"/>
</dbReference>
<dbReference type="OrthoDB" id="10268090at2759"/>
<dbReference type="RefSeq" id="XP_018066840.1">
    <property type="nucleotide sequence ID" value="XM_018222928.1"/>
</dbReference>
<evidence type="ECO:0000313" key="3">
    <source>
        <dbReference type="EMBL" id="KUJ12485.1"/>
    </source>
</evidence>
<dbReference type="Proteomes" id="UP000070700">
    <property type="component" value="Unassembled WGS sequence"/>
</dbReference>
<dbReference type="PANTHER" id="PTHR12286">
    <property type="entry name" value="SACCHAROPINE DEHYDROGENASE-LIKE OXIDOREDUCTASE"/>
    <property type="match status" value="1"/>
</dbReference>
<evidence type="ECO:0000313" key="4">
    <source>
        <dbReference type="Proteomes" id="UP000070700"/>
    </source>
</evidence>
<dbReference type="GO" id="GO:0005811">
    <property type="term" value="C:lipid droplet"/>
    <property type="evidence" value="ECO:0007669"/>
    <property type="project" value="TreeGrafter"/>
</dbReference>
<dbReference type="AlphaFoldDB" id="A0A194WX25"/>
<accession>A0A194WX25</accession>
<dbReference type="GO" id="GO:0009247">
    <property type="term" value="P:glycolipid biosynthetic process"/>
    <property type="evidence" value="ECO:0007669"/>
    <property type="project" value="TreeGrafter"/>
</dbReference>